<evidence type="ECO:0000256" key="2">
    <source>
        <dbReference type="ARBA" id="ARBA00007430"/>
    </source>
</evidence>
<dbReference type="Proteomes" id="UP000006334">
    <property type="component" value="Unassembled WGS sequence"/>
</dbReference>
<dbReference type="Pfam" id="PF13440">
    <property type="entry name" value="Polysacc_synt_3"/>
    <property type="match status" value="1"/>
</dbReference>
<comment type="similarity">
    <text evidence="2">Belongs to the polysaccharide synthase family.</text>
</comment>
<gene>
    <name evidence="8" type="ORF">GLIP_2470</name>
</gene>
<evidence type="ECO:0000256" key="4">
    <source>
        <dbReference type="ARBA" id="ARBA00022692"/>
    </source>
</evidence>
<dbReference type="PANTHER" id="PTHR30250:SF10">
    <property type="entry name" value="LIPOPOLYSACCHARIDE BIOSYNTHESIS PROTEIN WZXC"/>
    <property type="match status" value="1"/>
</dbReference>
<keyword evidence="9" id="KW-1185">Reference proteome</keyword>
<feature type="transmembrane region" description="Helical" evidence="7">
    <location>
        <begin position="441"/>
        <end position="461"/>
    </location>
</feature>
<evidence type="ECO:0000256" key="1">
    <source>
        <dbReference type="ARBA" id="ARBA00004651"/>
    </source>
</evidence>
<dbReference type="PANTHER" id="PTHR30250">
    <property type="entry name" value="PST FAMILY PREDICTED COLANIC ACID TRANSPORTER"/>
    <property type="match status" value="1"/>
</dbReference>
<feature type="transmembrane region" description="Helical" evidence="7">
    <location>
        <begin position="292"/>
        <end position="311"/>
    </location>
</feature>
<feature type="transmembrane region" description="Helical" evidence="7">
    <location>
        <begin position="167"/>
        <end position="185"/>
    </location>
</feature>
<comment type="subcellular location">
    <subcellularLocation>
        <location evidence="1">Cell membrane</location>
        <topology evidence="1">Multi-pass membrane protein</topology>
    </subcellularLocation>
</comment>
<dbReference type="EMBL" id="BAEN01000049">
    <property type="protein sequence ID" value="GAC15096.1"/>
    <property type="molecule type" value="Genomic_DNA"/>
</dbReference>
<feature type="transmembrane region" description="Helical" evidence="7">
    <location>
        <begin position="377"/>
        <end position="395"/>
    </location>
</feature>
<name>K6XTT3_9ALTE</name>
<dbReference type="STRING" id="1127673.GLIP_2470"/>
<evidence type="ECO:0000256" key="7">
    <source>
        <dbReference type="SAM" id="Phobius"/>
    </source>
</evidence>
<evidence type="ECO:0000256" key="5">
    <source>
        <dbReference type="ARBA" id="ARBA00022989"/>
    </source>
</evidence>
<evidence type="ECO:0000313" key="9">
    <source>
        <dbReference type="Proteomes" id="UP000006334"/>
    </source>
</evidence>
<proteinExistence type="inferred from homology"/>
<keyword evidence="6 7" id="KW-0472">Membrane</keyword>
<feature type="transmembrane region" description="Helical" evidence="7">
    <location>
        <begin position="349"/>
        <end position="371"/>
    </location>
</feature>
<protein>
    <submittedName>
        <fullName evidence="8">Polysaccharide transporter, PST family</fullName>
    </submittedName>
</protein>
<comment type="caution">
    <text evidence="8">The sequence shown here is derived from an EMBL/GenBank/DDBJ whole genome shotgun (WGS) entry which is preliminary data.</text>
</comment>
<dbReference type="GO" id="GO:0005886">
    <property type="term" value="C:plasma membrane"/>
    <property type="evidence" value="ECO:0007669"/>
    <property type="project" value="UniProtKB-SubCell"/>
</dbReference>
<feature type="transmembrane region" description="Helical" evidence="7">
    <location>
        <begin position="317"/>
        <end position="337"/>
    </location>
</feature>
<feature type="transmembrane region" description="Helical" evidence="7">
    <location>
        <begin position="76"/>
        <end position="95"/>
    </location>
</feature>
<dbReference type="AlphaFoldDB" id="K6XTT3"/>
<evidence type="ECO:0000313" key="8">
    <source>
        <dbReference type="EMBL" id="GAC15096.1"/>
    </source>
</evidence>
<keyword evidence="5 7" id="KW-1133">Transmembrane helix</keyword>
<feature type="transmembrane region" description="Helical" evidence="7">
    <location>
        <begin position="12"/>
        <end position="33"/>
    </location>
</feature>
<keyword evidence="4 7" id="KW-0812">Transmembrane</keyword>
<organism evidence="8 9">
    <name type="scientific">Aliiglaciecola lipolytica E3</name>
    <dbReference type="NCBI Taxonomy" id="1127673"/>
    <lineage>
        <taxon>Bacteria</taxon>
        <taxon>Pseudomonadati</taxon>
        <taxon>Pseudomonadota</taxon>
        <taxon>Gammaproteobacteria</taxon>
        <taxon>Alteromonadales</taxon>
        <taxon>Alteromonadaceae</taxon>
        <taxon>Aliiglaciecola</taxon>
    </lineage>
</organism>
<feature type="transmembrane region" description="Helical" evidence="7">
    <location>
        <begin position="144"/>
        <end position="161"/>
    </location>
</feature>
<dbReference type="InterPro" id="IPR050833">
    <property type="entry name" value="Poly_Biosynth_Transport"/>
</dbReference>
<evidence type="ECO:0000256" key="3">
    <source>
        <dbReference type="ARBA" id="ARBA00022475"/>
    </source>
</evidence>
<feature type="transmembrane region" description="Helical" evidence="7">
    <location>
        <begin position="115"/>
        <end position="132"/>
    </location>
</feature>
<sequence>MSSLRRALLYSFAGKYSVLTIDFLAVMLISRILTPEEIGLYSIAAASIVIGQVLRDFGLSLYLVKEKDLTTEKIQTCFTISIAICWVIAIFYYFMSSKAAEFFGRADVETLIKVLSINFVIIPFGTLSLSLLKREMYFDKIMKSDIFSTVLRVTATITLAMQGEGVYALAIGSVVGTLASVFFLLRYSKFIYYRFNLTDLKSVIGFSSVISFSNLISEFRQILPEFVIGKYHSIEGVAFYSKASATSGIFSKLILQAISPTIQPFLAKVKNSNASSAQPILKIFNYIQVFSIPFYVFVLVFADPIVVLLYGDQWQSVPPLLEIICLSMIIISLLPSVEQMLNVMGQEVYVLRLTIAMFVLRVAYIFVFVIYDLELTQLLYLFMTLSVLRLVLLLPQIVKTFNINFNSYLRVMGINVLISIVLGIEFYMVTQFTKLNFYNPFIMLTMLSMAFATWFLMLILTKHEILSELTRIAMINNILRKMMRD</sequence>
<feature type="transmembrane region" description="Helical" evidence="7">
    <location>
        <begin position="407"/>
        <end position="429"/>
    </location>
</feature>
<feature type="transmembrane region" description="Helical" evidence="7">
    <location>
        <begin position="39"/>
        <end position="64"/>
    </location>
</feature>
<dbReference type="RefSeq" id="WP_008844901.1">
    <property type="nucleotide sequence ID" value="NZ_BAEN01000049.1"/>
</dbReference>
<reference evidence="8 9" key="1">
    <citation type="journal article" date="2017" name="Antonie Van Leeuwenhoek">
        <title>Rhizobium rhizosphaerae sp. nov., a novel species isolated from rice rhizosphere.</title>
        <authorList>
            <person name="Zhao J.J."/>
            <person name="Zhang J."/>
            <person name="Zhang R.J."/>
            <person name="Zhang C.W."/>
            <person name="Yin H.Q."/>
            <person name="Zhang X.X."/>
        </authorList>
    </citation>
    <scope>NUCLEOTIDE SEQUENCE [LARGE SCALE GENOMIC DNA]</scope>
    <source>
        <strain evidence="8 9">E3</strain>
    </source>
</reference>
<accession>K6XTT3</accession>
<dbReference type="OrthoDB" id="5486360at2"/>
<evidence type="ECO:0000256" key="6">
    <source>
        <dbReference type="ARBA" id="ARBA00023136"/>
    </source>
</evidence>
<dbReference type="eggNOG" id="COG2244">
    <property type="taxonomic scope" value="Bacteria"/>
</dbReference>
<keyword evidence="3" id="KW-1003">Cell membrane</keyword>